<sequence length="340" mass="37902">MARRTVTDQRSFQKPLLTADLTGKVIIITGANTGLGLESAKHFAKMNPLKIILTSRDEKKGNAALSKLIEETNFQRAEVWALDLNSFESVKQFADKTAQLERLDFLVANAGIGDSENYTVTEDGWQSAIQVNNLSQELLALLLLPKMLETANRFGVFVRLVVVSSGGHVRVKEYEPELLNATNIHETLSSKEYFDLPGKKSTYYTMTKLLNVLFARALSNRSSSSFIAVSLNPGFCFSELRRNMSPGQLEQTAIMDEEYGLTGEEGGSNIVYGVTAGHGNPKEEEKLRGQYIAWANVEEPSDFVMSEKGHAMENRVWDETVQILTKIDARVGEIIKEYLH</sequence>
<dbReference type="OrthoDB" id="542013at2759"/>
<dbReference type="PRINTS" id="PR00081">
    <property type="entry name" value="GDHRDH"/>
</dbReference>
<dbReference type="AlphaFoldDB" id="A0A8H6YL88"/>
<reference evidence="2" key="1">
    <citation type="submission" date="2020-05" db="EMBL/GenBank/DDBJ databases">
        <title>Mycena genomes resolve the evolution of fungal bioluminescence.</title>
        <authorList>
            <person name="Tsai I.J."/>
        </authorList>
    </citation>
    <scope>NUCLEOTIDE SEQUENCE</scope>
    <source>
        <strain evidence="2">CCC161011</strain>
    </source>
</reference>
<protein>
    <submittedName>
        <fullName evidence="2">NAD(P)-binding protein</fullName>
    </submittedName>
</protein>
<dbReference type="SUPFAM" id="SSF51735">
    <property type="entry name" value="NAD(P)-binding Rossmann-fold domains"/>
    <property type="match status" value="1"/>
</dbReference>
<dbReference type="GO" id="GO:0016491">
    <property type="term" value="F:oxidoreductase activity"/>
    <property type="evidence" value="ECO:0007669"/>
    <property type="project" value="UniProtKB-KW"/>
</dbReference>
<organism evidence="2 3">
    <name type="scientific">Mycena venus</name>
    <dbReference type="NCBI Taxonomy" id="2733690"/>
    <lineage>
        <taxon>Eukaryota</taxon>
        <taxon>Fungi</taxon>
        <taxon>Dikarya</taxon>
        <taxon>Basidiomycota</taxon>
        <taxon>Agaricomycotina</taxon>
        <taxon>Agaricomycetes</taxon>
        <taxon>Agaricomycetidae</taxon>
        <taxon>Agaricales</taxon>
        <taxon>Marasmiineae</taxon>
        <taxon>Mycenaceae</taxon>
        <taxon>Mycena</taxon>
    </lineage>
</organism>
<dbReference type="Proteomes" id="UP000620124">
    <property type="component" value="Unassembled WGS sequence"/>
</dbReference>
<evidence type="ECO:0000313" key="2">
    <source>
        <dbReference type="EMBL" id="KAF7363180.1"/>
    </source>
</evidence>
<dbReference type="InterPro" id="IPR036291">
    <property type="entry name" value="NAD(P)-bd_dom_sf"/>
</dbReference>
<dbReference type="EMBL" id="JACAZI010000004">
    <property type="protein sequence ID" value="KAF7363180.1"/>
    <property type="molecule type" value="Genomic_DNA"/>
</dbReference>
<keyword evidence="3" id="KW-1185">Reference proteome</keyword>
<proteinExistence type="predicted"/>
<dbReference type="PANTHER" id="PTHR43157">
    <property type="entry name" value="PHOSPHATIDYLINOSITOL-GLYCAN BIOSYNTHESIS CLASS F PROTEIN-RELATED"/>
    <property type="match status" value="1"/>
</dbReference>
<dbReference type="InterPro" id="IPR002347">
    <property type="entry name" value="SDR_fam"/>
</dbReference>
<dbReference type="Pfam" id="PF00106">
    <property type="entry name" value="adh_short"/>
    <property type="match status" value="1"/>
</dbReference>
<dbReference type="Gene3D" id="3.40.50.720">
    <property type="entry name" value="NAD(P)-binding Rossmann-like Domain"/>
    <property type="match status" value="1"/>
</dbReference>
<keyword evidence="1" id="KW-0560">Oxidoreductase</keyword>
<evidence type="ECO:0000256" key="1">
    <source>
        <dbReference type="ARBA" id="ARBA00023002"/>
    </source>
</evidence>
<name>A0A8H6YL88_9AGAR</name>
<accession>A0A8H6YL88</accession>
<comment type="caution">
    <text evidence="2">The sequence shown here is derived from an EMBL/GenBank/DDBJ whole genome shotgun (WGS) entry which is preliminary data.</text>
</comment>
<evidence type="ECO:0000313" key="3">
    <source>
        <dbReference type="Proteomes" id="UP000620124"/>
    </source>
</evidence>
<dbReference type="PANTHER" id="PTHR43157:SF31">
    <property type="entry name" value="PHOSPHATIDYLINOSITOL-GLYCAN BIOSYNTHESIS CLASS F PROTEIN"/>
    <property type="match status" value="1"/>
</dbReference>
<gene>
    <name evidence="2" type="ORF">MVEN_00670600</name>
</gene>